<accession>A0ABR9X131</accession>
<name>A0ABR9X131_9RHOB</name>
<organism evidence="1 2">
    <name type="scientific">Salipiger mangrovisoli</name>
    <dbReference type="NCBI Taxonomy" id="2865933"/>
    <lineage>
        <taxon>Bacteria</taxon>
        <taxon>Pseudomonadati</taxon>
        <taxon>Pseudomonadota</taxon>
        <taxon>Alphaproteobacteria</taxon>
        <taxon>Rhodobacterales</taxon>
        <taxon>Roseobacteraceae</taxon>
        <taxon>Salipiger</taxon>
    </lineage>
</organism>
<evidence type="ECO:0000313" key="2">
    <source>
        <dbReference type="Proteomes" id="UP000607796"/>
    </source>
</evidence>
<proteinExistence type="predicted"/>
<protein>
    <submittedName>
        <fullName evidence="1">Uncharacterized protein</fullName>
    </submittedName>
</protein>
<gene>
    <name evidence="1" type="ORF">IQ782_10500</name>
</gene>
<dbReference type="Proteomes" id="UP000607796">
    <property type="component" value="Unassembled WGS sequence"/>
</dbReference>
<dbReference type="EMBL" id="JADFFK010000007">
    <property type="protein sequence ID" value="MBE9637269.1"/>
    <property type="molecule type" value="Genomic_DNA"/>
</dbReference>
<reference evidence="1 2" key="1">
    <citation type="journal article" date="2021" name="Int. J. Syst. Evol. Microbiol.">
        <title>Salipiger mangrovisoli sp. nov., isolated from mangrove soil and the proposal for the reclassification of Paraphaeobacter pallidus as Salipiger pallidus comb. nov.</title>
        <authorList>
            <person name="Du J."/>
            <person name="Liu Y."/>
            <person name="Pei T."/>
            <person name="Deng M.R."/>
            <person name="Zhu H."/>
        </authorList>
    </citation>
    <scope>NUCLEOTIDE SEQUENCE [LARGE SCALE GENOMIC DNA]</scope>
    <source>
        <strain evidence="1 2">6D45A</strain>
    </source>
</reference>
<keyword evidence="2" id="KW-1185">Reference proteome</keyword>
<comment type="caution">
    <text evidence="1">The sequence shown here is derived from an EMBL/GenBank/DDBJ whole genome shotgun (WGS) entry which is preliminary data.</text>
</comment>
<dbReference type="RefSeq" id="WP_194134587.1">
    <property type="nucleotide sequence ID" value="NZ_JADFFK010000007.1"/>
</dbReference>
<sequence length="269" mass="28776">MLDELYEDEDFSPYESEFEDEFAYEDEWESYADEYSDPEGFDGEDLFGDFEGDEFWGRLKSWAKKGARKLLSVAKNNAGKIGSVIGGAFGGPAGAAVGGSIGRFVKNLEDEDESDTEDEMNAVMPMAASDEALAEAMADAASKAHPNDAQALGGAIAITITSRAPMAVKTVAPGIAAATGRLAKHFASSPSSKQLNKTLAGIVRDTTGALSRKAAKGKPVTNATAARVMTKQARRTLRSQPRLARALANNVAKKRKLNRAAIARAERFY</sequence>
<evidence type="ECO:0000313" key="1">
    <source>
        <dbReference type="EMBL" id="MBE9637269.1"/>
    </source>
</evidence>